<protein>
    <submittedName>
        <fullName evidence="3">Fimbrial protein</fullName>
    </submittedName>
</protein>
<name>A0A427UTM2_9ENTR</name>
<dbReference type="PANTHER" id="PTHR33420:SF5">
    <property type="entry name" value="FIMBRIAL SUBUNIT"/>
    <property type="match status" value="1"/>
</dbReference>
<gene>
    <name evidence="3" type="ORF">EGT71_17090</name>
</gene>
<evidence type="ECO:0000313" key="3">
    <source>
        <dbReference type="EMBL" id="RSE23856.1"/>
    </source>
</evidence>
<proteinExistence type="predicted"/>
<dbReference type="InterPro" id="IPR000259">
    <property type="entry name" value="Adhesion_dom_fimbrial"/>
</dbReference>
<dbReference type="GO" id="GO:0043709">
    <property type="term" value="P:cell adhesion involved in single-species biofilm formation"/>
    <property type="evidence" value="ECO:0007669"/>
    <property type="project" value="TreeGrafter"/>
</dbReference>
<organism evidence="3 4">
    <name type="scientific">Atlantibacter subterraneus</name>
    <dbReference type="NCBI Taxonomy" id="255519"/>
    <lineage>
        <taxon>Bacteria</taxon>
        <taxon>Pseudomonadati</taxon>
        <taxon>Pseudomonadota</taxon>
        <taxon>Gammaproteobacteria</taxon>
        <taxon>Enterobacterales</taxon>
        <taxon>Enterobacteriaceae</taxon>
        <taxon>Atlantibacter</taxon>
    </lineage>
</organism>
<dbReference type="SUPFAM" id="SSF49401">
    <property type="entry name" value="Bacterial adhesins"/>
    <property type="match status" value="1"/>
</dbReference>
<feature type="signal peptide" evidence="1">
    <location>
        <begin position="1"/>
        <end position="21"/>
    </location>
</feature>
<keyword evidence="1" id="KW-0732">Signal</keyword>
<evidence type="ECO:0000256" key="1">
    <source>
        <dbReference type="SAM" id="SignalP"/>
    </source>
</evidence>
<accession>A0A427UTM2</accession>
<dbReference type="InterPro" id="IPR008966">
    <property type="entry name" value="Adhesion_dom_sf"/>
</dbReference>
<comment type="caution">
    <text evidence="3">The sequence shown here is derived from an EMBL/GenBank/DDBJ whole genome shotgun (WGS) entry which is preliminary data.</text>
</comment>
<dbReference type="Pfam" id="PF00419">
    <property type="entry name" value="Fimbrial"/>
    <property type="match status" value="1"/>
</dbReference>
<feature type="domain" description="Fimbrial-type adhesion" evidence="2">
    <location>
        <begin position="26"/>
        <end position="174"/>
    </location>
</feature>
<sequence length="174" mass="18265">MKKCILLCAFGIALSHPLVKAAENLKFTGTILPPTCEVDTTSAQQTIDLGQFSPQDFPVTGSTTAATRFQIKLKACGNGASGSKVWFTGSADNDDPTLLAISDTGTGNAMATGIGVQILDNSQQPIGINNTGSAAYPLQAGDNTLDFYLRYKSTLPVVTAGNATAVMYFDLTYQ</sequence>
<dbReference type="EMBL" id="RHXB01000012">
    <property type="protein sequence ID" value="RSE23856.1"/>
    <property type="molecule type" value="Genomic_DNA"/>
</dbReference>
<feature type="chain" id="PRO_5019180837" evidence="1">
    <location>
        <begin position="22"/>
        <end position="174"/>
    </location>
</feature>
<dbReference type="OrthoDB" id="6572692at2"/>
<dbReference type="Gene3D" id="2.60.40.1090">
    <property type="entry name" value="Fimbrial-type adhesion domain"/>
    <property type="match status" value="1"/>
</dbReference>
<dbReference type="GO" id="GO:0009289">
    <property type="term" value="C:pilus"/>
    <property type="evidence" value="ECO:0007669"/>
    <property type="project" value="InterPro"/>
</dbReference>
<evidence type="ECO:0000259" key="2">
    <source>
        <dbReference type="Pfam" id="PF00419"/>
    </source>
</evidence>
<dbReference type="AlphaFoldDB" id="A0A427UTM2"/>
<reference evidence="3 4" key="1">
    <citation type="submission" date="2018-10" db="EMBL/GenBank/DDBJ databases">
        <title>Transmission dynamics of multidrug resistant bacteria on intensive care unit surfaces.</title>
        <authorList>
            <person name="D'Souza A.W."/>
            <person name="Potter R.F."/>
            <person name="Wallace M."/>
            <person name="Shupe A."/>
            <person name="Patel S."/>
            <person name="Sun S."/>
            <person name="Gul D."/>
            <person name="Kwon J.H."/>
            <person name="Andleeb S."/>
            <person name="Burnham C.-A.D."/>
            <person name="Dantas G."/>
        </authorList>
    </citation>
    <scope>NUCLEOTIDE SEQUENCE [LARGE SCALE GENOMIC DNA]</scope>
    <source>
        <strain evidence="3 4">AS_373</strain>
    </source>
</reference>
<dbReference type="Proteomes" id="UP000275331">
    <property type="component" value="Unassembled WGS sequence"/>
</dbReference>
<dbReference type="InterPro" id="IPR050263">
    <property type="entry name" value="Bact_Fimbrial_Adh_Pro"/>
</dbReference>
<evidence type="ECO:0000313" key="4">
    <source>
        <dbReference type="Proteomes" id="UP000275331"/>
    </source>
</evidence>
<dbReference type="RefSeq" id="WP_125294423.1">
    <property type="nucleotide sequence ID" value="NZ_JAPTZM010000001.1"/>
</dbReference>
<dbReference type="InterPro" id="IPR036937">
    <property type="entry name" value="Adhesion_dom_fimbrial_sf"/>
</dbReference>
<dbReference type="PANTHER" id="PTHR33420">
    <property type="entry name" value="FIMBRIAL SUBUNIT ELFA-RELATED"/>
    <property type="match status" value="1"/>
</dbReference>